<comment type="subcellular location">
    <subcellularLocation>
        <location evidence="1">Cell membrane</location>
        <topology evidence="1">Multi-pass membrane protein</topology>
    </subcellularLocation>
</comment>
<evidence type="ECO:0000256" key="6">
    <source>
        <dbReference type="ARBA" id="ARBA00023136"/>
    </source>
</evidence>
<keyword evidence="5 10" id="KW-1133">Transmembrane helix</keyword>
<dbReference type="SMART" id="SM00283">
    <property type="entry name" value="MA"/>
    <property type="match status" value="1"/>
</dbReference>
<organism evidence="13 14">
    <name type="scientific">Oceanospirillum sediminis</name>
    <dbReference type="NCBI Taxonomy" id="2760088"/>
    <lineage>
        <taxon>Bacteria</taxon>
        <taxon>Pseudomonadati</taxon>
        <taxon>Pseudomonadota</taxon>
        <taxon>Gammaproteobacteria</taxon>
        <taxon>Oceanospirillales</taxon>
        <taxon>Oceanospirillaceae</taxon>
        <taxon>Oceanospirillum</taxon>
    </lineage>
</organism>
<dbReference type="PROSITE" id="PS50885">
    <property type="entry name" value="HAMP"/>
    <property type="match status" value="1"/>
</dbReference>
<dbReference type="CDD" id="cd12912">
    <property type="entry name" value="PDC2_MCP_like"/>
    <property type="match status" value="1"/>
</dbReference>
<evidence type="ECO:0000256" key="7">
    <source>
        <dbReference type="ARBA" id="ARBA00023224"/>
    </source>
</evidence>
<dbReference type="PANTHER" id="PTHR32089">
    <property type="entry name" value="METHYL-ACCEPTING CHEMOTAXIS PROTEIN MCPB"/>
    <property type="match status" value="1"/>
</dbReference>
<dbReference type="GO" id="GO:0005886">
    <property type="term" value="C:plasma membrane"/>
    <property type="evidence" value="ECO:0007669"/>
    <property type="project" value="UniProtKB-SubCell"/>
</dbReference>
<feature type="transmembrane region" description="Helical" evidence="10">
    <location>
        <begin position="7"/>
        <end position="28"/>
    </location>
</feature>
<evidence type="ECO:0000256" key="4">
    <source>
        <dbReference type="ARBA" id="ARBA00022692"/>
    </source>
</evidence>
<dbReference type="AlphaFoldDB" id="A0A839IW69"/>
<evidence type="ECO:0000313" key="14">
    <source>
        <dbReference type="Proteomes" id="UP000565262"/>
    </source>
</evidence>
<feature type="domain" description="HAMP" evidence="12">
    <location>
        <begin position="321"/>
        <end position="375"/>
    </location>
</feature>
<evidence type="ECO:0000256" key="5">
    <source>
        <dbReference type="ARBA" id="ARBA00022989"/>
    </source>
</evidence>
<dbReference type="InterPro" id="IPR033479">
    <property type="entry name" value="dCache_1"/>
</dbReference>
<accession>A0A839IW69</accession>
<dbReference type="Pfam" id="PF00015">
    <property type="entry name" value="MCPsignal"/>
    <property type="match status" value="1"/>
</dbReference>
<comment type="similarity">
    <text evidence="8">Belongs to the methyl-accepting chemotaxis (MCP) protein family.</text>
</comment>
<evidence type="ECO:0000256" key="3">
    <source>
        <dbReference type="ARBA" id="ARBA00022500"/>
    </source>
</evidence>
<dbReference type="Proteomes" id="UP000565262">
    <property type="component" value="Unassembled WGS sequence"/>
</dbReference>
<dbReference type="Pfam" id="PF02743">
    <property type="entry name" value="dCache_1"/>
    <property type="match status" value="1"/>
</dbReference>
<dbReference type="CDD" id="cd11386">
    <property type="entry name" value="MCP_signal"/>
    <property type="match status" value="1"/>
</dbReference>
<evidence type="ECO:0000259" key="12">
    <source>
        <dbReference type="PROSITE" id="PS50885"/>
    </source>
</evidence>
<dbReference type="EMBL" id="JACJFM010000039">
    <property type="protein sequence ID" value="MBB1488930.1"/>
    <property type="molecule type" value="Genomic_DNA"/>
</dbReference>
<gene>
    <name evidence="13" type="ORF">H4O21_20175</name>
</gene>
<dbReference type="Pfam" id="PF00672">
    <property type="entry name" value="HAMP"/>
    <property type="match status" value="1"/>
</dbReference>
<dbReference type="PANTHER" id="PTHR32089:SF117">
    <property type="entry name" value="METHYL ACCEPTING SENSORY TRANSDUCER WITH CACHE_1 SMALL MOLECULE BINDING DOMAIN"/>
    <property type="match status" value="1"/>
</dbReference>
<dbReference type="InterPro" id="IPR004089">
    <property type="entry name" value="MCPsignal_dom"/>
</dbReference>
<keyword evidence="2" id="KW-1003">Cell membrane</keyword>
<dbReference type="FunFam" id="1.10.287.950:FF:000001">
    <property type="entry name" value="Methyl-accepting chemotaxis sensory transducer"/>
    <property type="match status" value="1"/>
</dbReference>
<sequence>MKIRTKLLAVITVSVIIPVFVVSSFTIYKTSETALEHFSSSASKEINQIDNSFAIFFKNIADNVSFLAEHPLAKDNSFQLSNFTQGPGQFKGHIQTGGKEAELYTLYEQFGNSHPGLAYVYTGRTDGGYLAWPDVPMKDPYDPRKRPWYKKAMQTPGTVARTSAYYWAGDDATYVGTVKTITDSSGTVIGVQAMDVSVKQLTEVVKNIRIGETGHVVLIEDNGSVLVDPLIPEHNFKKTQDITTPLFTALQQTNSGLIETERNGESYLAQIVQSDSLGWKFVALVPASEVYGTANQMAVLAGLIAAVLSILFIIIGGFLAGLITHPIDIMAKMLKGIADGQGDLTMRLDIQSQDEVGELAQSFNKFIAKLQSIIIQIIGLTNELTTSSVAAARSASTSTEEVRKQLDQITMITASVEQMSASTLEIASNAALTAQTANESADSSQYGQQVVSKAREAINGLASEVSNASEVISRLNEHSQQINSILGTIQDIAEQTNLLALNAAIEAARAGEHGRGFAVVADEVRELSQKTTISTEDIRSMITTLQNTTLEAVNIMQSSENMAQGSVSEAGQAHDQLVQISDSVNNIRDMATQIATATEQQSSVNKNLAENTELIRSIACQIAEDAEARLHRSKTLHRLSEGMHEQVSLFKV</sequence>
<keyword evidence="3" id="KW-0145">Chemotaxis</keyword>
<dbReference type="PROSITE" id="PS50111">
    <property type="entry name" value="CHEMOTAXIS_TRANSDUC_2"/>
    <property type="match status" value="1"/>
</dbReference>
<evidence type="ECO:0000256" key="2">
    <source>
        <dbReference type="ARBA" id="ARBA00022475"/>
    </source>
</evidence>
<evidence type="ECO:0000256" key="9">
    <source>
        <dbReference type="PROSITE-ProRule" id="PRU00284"/>
    </source>
</evidence>
<keyword evidence="6 10" id="KW-0472">Membrane</keyword>
<reference evidence="13 14" key="1">
    <citation type="submission" date="2020-08" db="EMBL/GenBank/DDBJ databases">
        <title>Oceanospirillum sp. nov. isolated from marine sediment.</title>
        <authorList>
            <person name="Ji X."/>
        </authorList>
    </citation>
    <scope>NUCLEOTIDE SEQUENCE [LARGE SCALE GENOMIC DNA]</scope>
    <source>
        <strain evidence="13 14">D5</strain>
    </source>
</reference>
<evidence type="ECO:0000256" key="8">
    <source>
        <dbReference type="ARBA" id="ARBA00029447"/>
    </source>
</evidence>
<dbReference type="SUPFAM" id="SSF58104">
    <property type="entry name" value="Methyl-accepting chemotaxis protein (MCP) signaling domain"/>
    <property type="match status" value="1"/>
</dbReference>
<dbReference type="InterPro" id="IPR003660">
    <property type="entry name" value="HAMP_dom"/>
</dbReference>
<dbReference type="Gene3D" id="3.30.450.20">
    <property type="entry name" value="PAS domain"/>
    <property type="match status" value="2"/>
</dbReference>
<dbReference type="CDD" id="cd06225">
    <property type="entry name" value="HAMP"/>
    <property type="match status" value="1"/>
</dbReference>
<dbReference type="GO" id="GO:0006935">
    <property type="term" value="P:chemotaxis"/>
    <property type="evidence" value="ECO:0007669"/>
    <property type="project" value="UniProtKB-KW"/>
</dbReference>
<dbReference type="GO" id="GO:0007165">
    <property type="term" value="P:signal transduction"/>
    <property type="evidence" value="ECO:0007669"/>
    <property type="project" value="UniProtKB-KW"/>
</dbReference>
<dbReference type="Gene3D" id="1.10.287.950">
    <property type="entry name" value="Methyl-accepting chemotaxis protein"/>
    <property type="match status" value="1"/>
</dbReference>
<proteinExistence type="inferred from homology"/>
<keyword evidence="4 10" id="KW-0812">Transmembrane</keyword>
<evidence type="ECO:0000313" key="13">
    <source>
        <dbReference type="EMBL" id="MBB1488930.1"/>
    </source>
</evidence>
<keyword evidence="14" id="KW-1185">Reference proteome</keyword>
<protein>
    <submittedName>
        <fullName evidence="13">Methyl-accepting chemotaxis protein</fullName>
    </submittedName>
</protein>
<feature type="domain" description="Methyl-accepting transducer" evidence="11">
    <location>
        <begin position="380"/>
        <end position="616"/>
    </location>
</feature>
<dbReference type="RefSeq" id="WP_182810702.1">
    <property type="nucleotide sequence ID" value="NZ_JACJFM010000039.1"/>
</dbReference>
<name>A0A839IW69_9GAMM</name>
<feature type="transmembrane region" description="Helical" evidence="10">
    <location>
        <begin position="297"/>
        <end position="323"/>
    </location>
</feature>
<dbReference type="SMART" id="SM00304">
    <property type="entry name" value="HAMP"/>
    <property type="match status" value="1"/>
</dbReference>
<evidence type="ECO:0000259" key="11">
    <source>
        <dbReference type="PROSITE" id="PS50111"/>
    </source>
</evidence>
<comment type="caution">
    <text evidence="13">The sequence shown here is derived from an EMBL/GenBank/DDBJ whole genome shotgun (WGS) entry which is preliminary data.</text>
</comment>
<keyword evidence="7 9" id="KW-0807">Transducer</keyword>
<evidence type="ECO:0000256" key="10">
    <source>
        <dbReference type="SAM" id="Phobius"/>
    </source>
</evidence>
<evidence type="ECO:0000256" key="1">
    <source>
        <dbReference type="ARBA" id="ARBA00004651"/>
    </source>
</evidence>